<dbReference type="AlphaFoldDB" id="A0A0D0EAZ3"/>
<reference evidence="3" key="2">
    <citation type="submission" date="2015-01" db="EMBL/GenBank/DDBJ databases">
        <title>Evolutionary Origins and Diversification of the Mycorrhizal Mutualists.</title>
        <authorList>
            <consortium name="DOE Joint Genome Institute"/>
            <consortium name="Mycorrhizal Genomics Consortium"/>
            <person name="Kohler A."/>
            <person name="Kuo A."/>
            <person name="Nagy L.G."/>
            <person name="Floudas D."/>
            <person name="Copeland A."/>
            <person name="Barry K.W."/>
            <person name="Cichocki N."/>
            <person name="Veneault-Fourrey C."/>
            <person name="LaButti K."/>
            <person name="Lindquist E.A."/>
            <person name="Lipzen A."/>
            <person name="Lundell T."/>
            <person name="Morin E."/>
            <person name="Murat C."/>
            <person name="Riley R."/>
            <person name="Ohm R."/>
            <person name="Sun H."/>
            <person name="Tunlid A."/>
            <person name="Henrissat B."/>
            <person name="Grigoriev I.V."/>
            <person name="Hibbett D.S."/>
            <person name="Martin F."/>
        </authorList>
    </citation>
    <scope>NUCLEOTIDE SEQUENCE [LARGE SCALE GENOMIC DNA]</scope>
    <source>
        <strain evidence="3">Ve08.2h10</strain>
    </source>
</reference>
<gene>
    <name evidence="2" type="ORF">PAXRUDRAFT_821297</name>
</gene>
<proteinExistence type="predicted"/>
<dbReference type="Proteomes" id="UP000054538">
    <property type="component" value="Unassembled WGS sequence"/>
</dbReference>
<name>A0A0D0EAZ3_9AGAM</name>
<accession>A0A0D0EAZ3</accession>
<dbReference type="InParanoid" id="A0A0D0EAZ3"/>
<evidence type="ECO:0000313" key="2">
    <source>
        <dbReference type="EMBL" id="KIL00835.1"/>
    </source>
</evidence>
<sequence>MTSEAREGDGRNATVEKTMSRKLKRPDTSSRRHFSVMEHDLCTGSGCIACSSQ</sequence>
<reference evidence="2 3" key="1">
    <citation type="submission" date="2014-04" db="EMBL/GenBank/DDBJ databases">
        <authorList>
            <consortium name="DOE Joint Genome Institute"/>
            <person name="Kuo A."/>
            <person name="Kohler A."/>
            <person name="Jargeat P."/>
            <person name="Nagy L.G."/>
            <person name="Floudas D."/>
            <person name="Copeland A."/>
            <person name="Barry K.W."/>
            <person name="Cichocki N."/>
            <person name="Veneault-Fourrey C."/>
            <person name="LaButti K."/>
            <person name="Lindquist E.A."/>
            <person name="Lipzen A."/>
            <person name="Lundell T."/>
            <person name="Morin E."/>
            <person name="Murat C."/>
            <person name="Sun H."/>
            <person name="Tunlid A."/>
            <person name="Henrissat B."/>
            <person name="Grigoriev I.V."/>
            <person name="Hibbett D.S."/>
            <person name="Martin F."/>
            <person name="Nordberg H.P."/>
            <person name="Cantor M.N."/>
            <person name="Hua S.X."/>
        </authorList>
    </citation>
    <scope>NUCLEOTIDE SEQUENCE [LARGE SCALE GENOMIC DNA]</scope>
    <source>
        <strain evidence="2 3">Ve08.2h10</strain>
    </source>
</reference>
<organism evidence="2 3">
    <name type="scientific">Paxillus rubicundulus Ve08.2h10</name>
    <dbReference type="NCBI Taxonomy" id="930991"/>
    <lineage>
        <taxon>Eukaryota</taxon>
        <taxon>Fungi</taxon>
        <taxon>Dikarya</taxon>
        <taxon>Basidiomycota</taxon>
        <taxon>Agaricomycotina</taxon>
        <taxon>Agaricomycetes</taxon>
        <taxon>Agaricomycetidae</taxon>
        <taxon>Boletales</taxon>
        <taxon>Paxilineae</taxon>
        <taxon>Paxillaceae</taxon>
        <taxon>Paxillus</taxon>
    </lineage>
</organism>
<feature type="region of interest" description="Disordered" evidence="1">
    <location>
        <begin position="1"/>
        <end position="33"/>
    </location>
</feature>
<feature type="compositionally biased region" description="Basic and acidic residues" evidence="1">
    <location>
        <begin position="1"/>
        <end position="10"/>
    </location>
</feature>
<evidence type="ECO:0000313" key="3">
    <source>
        <dbReference type="Proteomes" id="UP000054538"/>
    </source>
</evidence>
<keyword evidence="3" id="KW-1185">Reference proteome</keyword>
<dbReference type="EMBL" id="KN824826">
    <property type="protein sequence ID" value="KIL00835.1"/>
    <property type="molecule type" value="Genomic_DNA"/>
</dbReference>
<evidence type="ECO:0000256" key="1">
    <source>
        <dbReference type="SAM" id="MobiDB-lite"/>
    </source>
</evidence>
<dbReference type="HOGENOM" id="CLU_3069363_0_0_1"/>
<protein>
    <submittedName>
        <fullName evidence="2">Uncharacterized protein</fullName>
    </submittedName>
</protein>